<dbReference type="AlphaFoldDB" id="A0A9W9C7T2"/>
<evidence type="ECO:0000313" key="2">
    <source>
        <dbReference type="EMBL" id="KAJ4348613.1"/>
    </source>
</evidence>
<dbReference type="Pfam" id="PF06985">
    <property type="entry name" value="HET"/>
    <property type="match status" value="1"/>
</dbReference>
<dbReference type="PANTHER" id="PTHR33112:SF13">
    <property type="entry name" value="HETEROKARYON INCOMPATIBILITY DOMAIN-CONTAINING PROTEIN"/>
    <property type="match status" value="1"/>
</dbReference>
<proteinExistence type="predicted"/>
<protein>
    <recommendedName>
        <fullName evidence="1">Heterokaryon incompatibility domain-containing protein</fullName>
    </recommendedName>
</protein>
<accession>A0A9W9C7T2</accession>
<name>A0A9W9C7T2_9PLEO</name>
<gene>
    <name evidence="2" type="ORF">N0V89_009991</name>
</gene>
<dbReference type="InterPro" id="IPR010730">
    <property type="entry name" value="HET"/>
</dbReference>
<dbReference type="PANTHER" id="PTHR33112">
    <property type="entry name" value="DOMAIN PROTEIN, PUTATIVE-RELATED"/>
    <property type="match status" value="1"/>
</dbReference>
<dbReference type="GeneID" id="80913521"/>
<keyword evidence="3" id="KW-1185">Reference proteome</keyword>
<dbReference type="EMBL" id="JAPEUX010000007">
    <property type="protein sequence ID" value="KAJ4348613.1"/>
    <property type="molecule type" value="Genomic_DNA"/>
</dbReference>
<feature type="domain" description="Heterokaryon incompatibility" evidence="1">
    <location>
        <begin position="184"/>
        <end position="292"/>
    </location>
</feature>
<organism evidence="2 3">
    <name type="scientific">Didymosphaeria variabile</name>
    <dbReference type="NCBI Taxonomy" id="1932322"/>
    <lineage>
        <taxon>Eukaryota</taxon>
        <taxon>Fungi</taxon>
        <taxon>Dikarya</taxon>
        <taxon>Ascomycota</taxon>
        <taxon>Pezizomycotina</taxon>
        <taxon>Dothideomycetes</taxon>
        <taxon>Pleosporomycetidae</taxon>
        <taxon>Pleosporales</taxon>
        <taxon>Massarineae</taxon>
        <taxon>Didymosphaeriaceae</taxon>
        <taxon>Didymosphaeria</taxon>
    </lineage>
</organism>
<dbReference type="Proteomes" id="UP001140513">
    <property type="component" value="Unassembled WGS sequence"/>
</dbReference>
<evidence type="ECO:0000313" key="3">
    <source>
        <dbReference type="Proteomes" id="UP001140513"/>
    </source>
</evidence>
<sequence>MFPAKGEIERIERPISDLEASAHTCKYCRIIVCILEEIDIEAISSFFIIPAIDWGALMPWAPRGSIVLNITWKSKSDYPNRKETVRSWAAFAIRTLAGVSETDYNSILVPGVVNTGSDASLAWVTDKIKACKESHRKCNVHAHGALPDRIVKIGRADSAQACSDENWYESDVKLYETCNEDLPYAALSHRWGDEQPLRLLKDNLELFRENIEWSTLPKTFQDAIVFARKLGIEFIWIDSLCIIQDSKEDWFEQSGKMAGIYEHAAVTLALIEEYTALDLTFASDRVAAIAGVAKQFRRGLKNKTYLAGLWEESLITGMTWQRACPREKRVRPAGPSEGPSWSWLSVAGPIKYPTSRYVGQAPGSPPIVEQVSFRHDNDLEFMRLWGGAVTLHGKLVEAKLRMLYTSNAVRSTVFAPGREGMYDVELDYEPDEGEFNRAWRTVQPRWSQKVFEGDASEVYHLPDNEDMDEKLPFYMKQEDYIGTKQCIRVVYCFWMGVRMEEGSRNALFLVLDCKDKSKQVYTRLGLGVCSPEATMLRGEGASMDEVPVVHDTQSITII</sequence>
<comment type="caution">
    <text evidence="2">The sequence shown here is derived from an EMBL/GenBank/DDBJ whole genome shotgun (WGS) entry which is preliminary data.</text>
</comment>
<dbReference type="RefSeq" id="XP_056068001.1">
    <property type="nucleotide sequence ID" value="XM_056218736.1"/>
</dbReference>
<dbReference type="OrthoDB" id="2958217at2759"/>
<reference evidence="2" key="1">
    <citation type="submission" date="2022-10" db="EMBL/GenBank/DDBJ databases">
        <title>Tapping the CABI collections for fungal endophytes: first genome assemblies for Collariella, Neodidymelliopsis, Ascochyta clinopodiicola, Didymella pomorum, Didymosphaeria variabile, Neocosmospora piperis and Neocucurbitaria cava.</title>
        <authorList>
            <person name="Hill R."/>
        </authorList>
    </citation>
    <scope>NUCLEOTIDE SEQUENCE</scope>
    <source>
        <strain evidence="2">IMI 356815</strain>
    </source>
</reference>
<evidence type="ECO:0000259" key="1">
    <source>
        <dbReference type="Pfam" id="PF06985"/>
    </source>
</evidence>